<dbReference type="InterPro" id="IPR015943">
    <property type="entry name" value="WD40/YVTN_repeat-like_dom_sf"/>
</dbReference>
<dbReference type="EMBL" id="JAUJYN010000004">
    <property type="protein sequence ID" value="KAK1273648.1"/>
    <property type="molecule type" value="Genomic_DNA"/>
</dbReference>
<dbReference type="Gene3D" id="2.130.10.10">
    <property type="entry name" value="YVTN repeat-like/Quinoprotein amine dehydrogenase"/>
    <property type="match status" value="3"/>
</dbReference>
<dbReference type="PANTHER" id="PTHR10241">
    <property type="entry name" value="LETHAL 2 GIANT LARVAE PROTEIN"/>
    <property type="match status" value="1"/>
</dbReference>
<keyword evidence="5" id="KW-1185">Reference proteome</keyword>
<dbReference type="GO" id="GO:0006887">
    <property type="term" value="P:exocytosis"/>
    <property type="evidence" value="ECO:0007669"/>
    <property type="project" value="UniProtKB-KW"/>
</dbReference>
<dbReference type="GO" id="GO:0045159">
    <property type="term" value="F:myosin II binding"/>
    <property type="evidence" value="ECO:0007669"/>
    <property type="project" value="TreeGrafter"/>
</dbReference>
<accession>A0AAV9BB64</accession>
<comment type="similarity">
    <text evidence="1">Belongs to the WD repeat L(2)GL family.</text>
</comment>
<reference evidence="4" key="1">
    <citation type="journal article" date="2023" name="Nat. Commun.">
        <title>Diploid and tetraploid genomes of Acorus and the evolution of monocots.</title>
        <authorList>
            <person name="Ma L."/>
            <person name="Liu K.W."/>
            <person name="Li Z."/>
            <person name="Hsiao Y.Y."/>
            <person name="Qi Y."/>
            <person name="Fu T."/>
            <person name="Tang G.D."/>
            <person name="Zhang D."/>
            <person name="Sun W.H."/>
            <person name="Liu D.K."/>
            <person name="Li Y."/>
            <person name="Chen G.Z."/>
            <person name="Liu X.D."/>
            <person name="Liao X.Y."/>
            <person name="Jiang Y.T."/>
            <person name="Yu X."/>
            <person name="Hao Y."/>
            <person name="Huang J."/>
            <person name="Zhao X.W."/>
            <person name="Ke S."/>
            <person name="Chen Y.Y."/>
            <person name="Wu W.L."/>
            <person name="Hsu J.L."/>
            <person name="Lin Y.F."/>
            <person name="Huang M.D."/>
            <person name="Li C.Y."/>
            <person name="Huang L."/>
            <person name="Wang Z.W."/>
            <person name="Zhao X."/>
            <person name="Zhong W.Y."/>
            <person name="Peng D.H."/>
            <person name="Ahmad S."/>
            <person name="Lan S."/>
            <person name="Zhang J.S."/>
            <person name="Tsai W.C."/>
            <person name="Van de Peer Y."/>
            <person name="Liu Z.J."/>
        </authorList>
    </citation>
    <scope>NUCLEOTIDE SEQUENCE</scope>
    <source>
        <strain evidence="4">SCP</strain>
    </source>
</reference>
<dbReference type="SUPFAM" id="SSF50978">
    <property type="entry name" value="WD40 repeat-like"/>
    <property type="match status" value="2"/>
</dbReference>
<evidence type="ECO:0000313" key="5">
    <source>
        <dbReference type="Proteomes" id="UP001179952"/>
    </source>
</evidence>
<dbReference type="GO" id="GO:0005737">
    <property type="term" value="C:cytoplasm"/>
    <property type="evidence" value="ECO:0007669"/>
    <property type="project" value="TreeGrafter"/>
</dbReference>
<reference evidence="4" key="2">
    <citation type="submission" date="2023-06" db="EMBL/GenBank/DDBJ databases">
        <authorList>
            <person name="Ma L."/>
            <person name="Liu K.-W."/>
            <person name="Li Z."/>
            <person name="Hsiao Y.-Y."/>
            <person name="Qi Y."/>
            <person name="Fu T."/>
            <person name="Tang G."/>
            <person name="Zhang D."/>
            <person name="Sun W.-H."/>
            <person name="Liu D.-K."/>
            <person name="Li Y."/>
            <person name="Chen G.-Z."/>
            <person name="Liu X.-D."/>
            <person name="Liao X.-Y."/>
            <person name="Jiang Y.-T."/>
            <person name="Yu X."/>
            <person name="Hao Y."/>
            <person name="Huang J."/>
            <person name="Zhao X.-W."/>
            <person name="Ke S."/>
            <person name="Chen Y.-Y."/>
            <person name="Wu W.-L."/>
            <person name="Hsu J.-L."/>
            <person name="Lin Y.-F."/>
            <person name="Huang M.-D."/>
            <person name="Li C.-Y."/>
            <person name="Huang L."/>
            <person name="Wang Z.-W."/>
            <person name="Zhao X."/>
            <person name="Zhong W.-Y."/>
            <person name="Peng D.-H."/>
            <person name="Ahmad S."/>
            <person name="Lan S."/>
            <person name="Zhang J.-S."/>
            <person name="Tsai W.-C."/>
            <person name="Van De Peer Y."/>
            <person name="Liu Z.-J."/>
        </authorList>
    </citation>
    <scope>NUCLEOTIDE SEQUENCE</scope>
    <source>
        <strain evidence="4">SCP</strain>
        <tissue evidence="4">Leaves</tissue>
    </source>
</reference>
<protein>
    <recommendedName>
        <fullName evidence="3">Lethal giant larvae (Lgl)-like C-terminal domain-containing protein</fullName>
    </recommendedName>
</protein>
<dbReference type="GO" id="GO:0005886">
    <property type="term" value="C:plasma membrane"/>
    <property type="evidence" value="ECO:0007669"/>
    <property type="project" value="TreeGrafter"/>
</dbReference>
<dbReference type="GO" id="GO:0005096">
    <property type="term" value="F:GTPase activator activity"/>
    <property type="evidence" value="ECO:0007669"/>
    <property type="project" value="TreeGrafter"/>
</dbReference>
<evidence type="ECO:0000259" key="3">
    <source>
        <dbReference type="Pfam" id="PF08596"/>
    </source>
</evidence>
<dbReference type="SMART" id="SM00320">
    <property type="entry name" value="WD40"/>
    <property type="match status" value="5"/>
</dbReference>
<evidence type="ECO:0000256" key="2">
    <source>
        <dbReference type="ARBA" id="ARBA00022483"/>
    </source>
</evidence>
<dbReference type="Pfam" id="PF08596">
    <property type="entry name" value="Lgl_C"/>
    <property type="match status" value="1"/>
</dbReference>
<comment type="caution">
    <text evidence="4">The sequence shown here is derived from an EMBL/GenBank/DDBJ whole genome shotgun (WGS) entry which is preliminary data.</text>
</comment>
<dbReference type="InterPro" id="IPR013905">
    <property type="entry name" value="Lgl_C_dom"/>
</dbReference>
<dbReference type="Proteomes" id="UP001179952">
    <property type="component" value="Unassembled WGS sequence"/>
</dbReference>
<evidence type="ECO:0000313" key="4">
    <source>
        <dbReference type="EMBL" id="KAK1273648.1"/>
    </source>
</evidence>
<dbReference type="AlphaFoldDB" id="A0AAV9BB64"/>
<dbReference type="GO" id="GO:0006893">
    <property type="term" value="P:Golgi to plasma membrane transport"/>
    <property type="evidence" value="ECO:0007669"/>
    <property type="project" value="TreeGrafter"/>
</dbReference>
<proteinExistence type="inferred from homology"/>
<sequence>MRIRRLMISVDVSVLSGISSGLKPEDLDPHLAFHHGLPIRPSSLAYDPVQKILAISTRDGLIKLYGRENTQAILQSNEAVPSKFLQFIENQGILVNVNGHNQIEVWDIDGKRLSHVHLFKKEITSFTIMQQSFFIYVGDSHGSISVLKLEREPCNLIHMQYNIPFSASCGATVASAENAAVLYALPQPMAESRRILIIFRDDVISLWGIQESKVMFLTGGNTLGSPRHEKKEVISACWACPYGSKVVVGYSNGDIFLWSVPRFSNVKVNETCLTQNIPLFKLNLGYKMDKVPVVFLKWVVGDGKTSRLYINGMTESGSSHSFQVIILNETTESRIIKLLLPLSEACQDMEIISINSDRNKHKQDVLLLLLKSGHVCMFDDSEIEKYLLKCQSKSAPTLPKQAFVRLPYGESNISVAKLVTDNSDSSAFMDEDLAHPAKNFPSLFATDAKDRSAARFSGNTRTKNLYITGHSNGDINFWDASCPFLLLILSIKQQQSEGNHGLRGVPVTALHFDVSSQLLISGDQSGMVRIFKFKPDADNKVFSLQDLNFLWKTNKQGGNYTTQNIKVNGAIISISIDPSSRHLAVGSDKGYVSIINMEGPALISQKHIASESNTGVMQIEFSTLNGSGKSVLLVGMEDSSVFALEGDTGNMLSNSMVHPKKPSRALFMQIFDGPDASVKGDVIKENALKESLLLVCSEKAVRLYSLSHVIQGIKKAYNKKKLHGVCCWASTFYSSCLDPGLILVFTTGKVEIRSIPELTLIKETSLRGFAYTTSRSTSNTNYILCSSHEGELVVVNGDQEIFFFSILTRNNTYRFLETIGQIYHKDIIAPYQGSSSVPVHKEKKKGILGMVIKEITGSKSNHDQETEHEDSGVASEQELSAIFSTTNFSFGAETRDEVTTDEEGVDLNIDDIEIEDHREEPKKPMISSFNKQNLSSAFQAIKGKLKTKKVNKSSNSAAEVVHEEKGVGAVDQIKKRYGYPVTGVSSAARMAEGKLNENLRKLQGISLRTTEMEDQAKSFSANAKLLLKTSEEKRS</sequence>
<keyword evidence="2" id="KW-0268">Exocytosis</keyword>
<evidence type="ECO:0000256" key="1">
    <source>
        <dbReference type="ARBA" id="ARBA00008070"/>
    </source>
</evidence>
<dbReference type="PANTHER" id="PTHR10241:SF27">
    <property type="entry name" value="TRANSDUCIN_WD40 REPEAT-LIKE SUPERFAMILY PROTEIN"/>
    <property type="match status" value="1"/>
</dbReference>
<feature type="domain" description="Lethal giant larvae (Lgl)-like C-terminal" evidence="3">
    <location>
        <begin position="686"/>
        <end position="832"/>
    </location>
</feature>
<dbReference type="GO" id="GO:0019905">
    <property type="term" value="F:syntaxin binding"/>
    <property type="evidence" value="ECO:0007669"/>
    <property type="project" value="TreeGrafter"/>
</dbReference>
<dbReference type="InterPro" id="IPR001680">
    <property type="entry name" value="WD40_rpt"/>
</dbReference>
<name>A0AAV9BB64_ACOGR</name>
<dbReference type="InterPro" id="IPR036322">
    <property type="entry name" value="WD40_repeat_dom_sf"/>
</dbReference>
<organism evidence="4 5">
    <name type="scientific">Acorus gramineus</name>
    <name type="common">Dwarf sweet flag</name>
    <dbReference type="NCBI Taxonomy" id="55184"/>
    <lineage>
        <taxon>Eukaryota</taxon>
        <taxon>Viridiplantae</taxon>
        <taxon>Streptophyta</taxon>
        <taxon>Embryophyta</taxon>
        <taxon>Tracheophyta</taxon>
        <taxon>Spermatophyta</taxon>
        <taxon>Magnoliopsida</taxon>
        <taxon>Liliopsida</taxon>
        <taxon>Acoraceae</taxon>
        <taxon>Acorus</taxon>
    </lineage>
</organism>
<gene>
    <name evidence="4" type="ORF">QJS04_geneDACA009767</name>
</gene>
<dbReference type="CDD" id="cd15873">
    <property type="entry name" value="R-SNARE_STXBP5_6"/>
    <property type="match status" value="1"/>
</dbReference>